<gene>
    <name evidence="7" type="ORF">HGMM_F22C11C16</name>
</gene>
<dbReference type="PANTHER" id="PTHR43289">
    <property type="entry name" value="MITOGEN-ACTIVATED PROTEIN KINASE KINASE KINASE 20-RELATED"/>
    <property type="match status" value="1"/>
</dbReference>
<dbReference type="SUPFAM" id="SSF50998">
    <property type="entry name" value="Quinoprotein alcohol dehydrogenase-like"/>
    <property type="match status" value="1"/>
</dbReference>
<dbReference type="InterPro" id="IPR011047">
    <property type="entry name" value="Quinoprotein_ADH-like_sf"/>
</dbReference>
<dbReference type="InterPro" id="IPR000719">
    <property type="entry name" value="Prot_kinase_dom"/>
</dbReference>
<dbReference type="InterPro" id="IPR008271">
    <property type="entry name" value="Ser/Thr_kinase_AS"/>
</dbReference>
<dbReference type="GO" id="GO:0004674">
    <property type="term" value="F:protein serine/threonine kinase activity"/>
    <property type="evidence" value="ECO:0007669"/>
    <property type="project" value="TreeGrafter"/>
</dbReference>
<dbReference type="SMART" id="SM00320">
    <property type="entry name" value="WD40"/>
    <property type="match status" value="8"/>
</dbReference>
<dbReference type="CDD" id="cd14014">
    <property type="entry name" value="STKc_PknB_like"/>
    <property type="match status" value="1"/>
</dbReference>
<dbReference type="PROSITE" id="PS50082">
    <property type="entry name" value="WD_REPEATS_2"/>
    <property type="match status" value="2"/>
</dbReference>
<evidence type="ECO:0000256" key="4">
    <source>
        <dbReference type="ARBA" id="ARBA00022840"/>
    </source>
</evidence>
<dbReference type="InterPro" id="IPR011009">
    <property type="entry name" value="Kinase-like_dom_sf"/>
</dbReference>
<keyword evidence="2" id="KW-0547">Nucleotide-binding</keyword>
<dbReference type="InterPro" id="IPR001680">
    <property type="entry name" value="WD40_rpt"/>
</dbReference>
<dbReference type="InterPro" id="IPR015943">
    <property type="entry name" value="WD40/YVTN_repeat-like_dom_sf"/>
</dbReference>
<feature type="domain" description="Protein kinase" evidence="6">
    <location>
        <begin position="25"/>
        <end position="286"/>
    </location>
</feature>
<dbReference type="GO" id="GO:0005524">
    <property type="term" value="F:ATP binding"/>
    <property type="evidence" value="ECO:0007669"/>
    <property type="project" value="UniProtKB-KW"/>
</dbReference>
<evidence type="ECO:0000256" key="1">
    <source>
        <dbReference type="ARBA" id="ARBA00022679"/>
    </source>
</evidence>
<dbReference type="PROSITE" id="PS50011">
    <property type="entry name" value="PROTEIN_KINASE_DOM"/>
    <property type="match status" value="1"/>
</dbReference>
<dbReference type="PROSITE" id="PS50294">
    <property type="entry name" value="WD_REPEATS_REGION"/>
    <property type="match status" value="1"/>
</dbReference>
<reference evidence="7" key="2">
    <citation type="journal article" date="2012" name="PLoS ONE">
        <title>A Deeply Branching Thermophilic Bacterium with an Ancient Acetyl-CoA Pathway Dominates a Subsurface Ecosystem.</title>
        <authorList>
            <person name="Takami H."/>
            <person name="Noguchi H."/>
            <person name="Takaki Y."/>
            <person name="Uchiyama I."/>
            <person name="Toyoda A."/>
            <person name="Nishi S."/>
            <person name="Chee G.-J."/>
            <person name="Arai W."/>
            <person name="Nunoura T."/>
            <person name="Itoh T."/>
            <person name="Hattori M."/>
            <person name="Takai K."/>
        </authorList>
    </citation>
    <scope>NUCLEOTIDE SEQUENCE</scope>
</reference>
<feature type="repeat" description="WD" evidence="5">
    <location>
        <begin position="912"/>
        <end position="953"/>
    </location>
</feature>
<sequence>MTATVLDATGDTLQTQVSSEVLGDYQLLQEIGRGSAAVVYRARQISLGRIVAVKVIHARRLATPEELRRFYAEAEAAASLQHPHIVPIFEVGSVGGVHFFSMRYVEGGSLAEHKERLEGQWREIARLMAVVAHAVHYAHRHGVLHRDLKPANILLDADGQPVVSDFGLCKRTAQPDEDQEGWLAGTPLYMAPEQVERRLGKVSVASDVYSLGAVLYELLVGRPPFDGSSVQEVLAQLVSQEPPRPKQRRPHIPADLEAICLKCLRKSPKERYSSAQELAEDLERFLRGELVRARPVGAGERLWRWCCRHPGTATVTLGSALLGSVAAITVLVTAVLAAWREADNAQRFQRLHAQTLVAKEEVEQQRQRALSILRDTELQQQQAQRQAAEFAGLHGLEALHRHEIGAGMLWLTRAFALLPESATAERQTIRLLLASWQRALHRLVYYGALPERWRSVACHPKQLCVLGLNARGQAYRWDLTKPSHPRRIAVTGSPIRDLRFLAQGQAIWAVTPQGWQIWDENGERLLEQWESRAPLRSWAVDHDGQTWAVADQESNVYYWTWQNQGGGFGSPQLLGSWRLPRPADMLAIAGRQQAIFARTRLGIWVLRGPGGVRTEPPDITFAPACLAVDSRGRRLYYGSYEGIFRVRDLERNLLLTPPMALAGLPHFLAVSSDGSVAIAWCGHGLVHCIDPESLRMFGHPLGGTFPVTACDMTPDGKYLATVCEDGTLRVWQLCPRSPWQRRQLLTQGAELASFNAKADRLAIVAGEKVTVYARQQDEDWQIAAQWPAIAAPARLEFNSTGDRLLLAGKNGVLYVYDLAESPKHRLTCEYGERMSLLAQDALGHYLAIAGSDRQIGLWHVEARQPTGWRWALGGVPVSLAVSQDGSKWAAGLENGMLCLGDMTRADQSPTCWPGHRGPVTALQFADQGRVLLSAGVDGRLLAWDTSKFRVLSRPVAHAAAVSLLVALPDSSLAFTGSKDYSGAVCDWASGRCRFLTQPTRQEWLMARFSPCGMLLATVTIPANLEIWHAPSGYRLTPPLPLPAPPRAIQWLSREECAVLCQNGELCVWRLPELPDGDANTLMAQWQQISGLQLIGDTVRPINVEHWQHLSWQRQQP</sequence>
<evidence type="ECO:0000259" key="6">
    <source>
        <dbReference type="PROSITE" id="PS50011"/>
    </source>
</evidence>
<keyword evidence="3" id="KW-0418">Kinase</keyword>
<evidence type="ECO:0000256" key="3">
    <source>
        <dbReference type="ARBA" id="ARBA00022777"/>
    </source>
</evidence>
<protein>
    <submittedName>
        <fullName evidence="7">WD-40 repeat-containing protein</fullName>
    </submittedName>
</protein>
<dbReference type="Pfam" id="PF00400">
    <property type="entry name" value="WD40"/>
    <property type="match status" value="2"/>
</dbReference>
<dbReference type="SUPFAM" id="SSF82171">
    <property type="entry name" value="DPP6 N-terminal domain-like"/>
    <property type="match status" value="1"/>
</dbReference>
<accession>H5SFR5</accession>
<feature type="repeat" description="WD" evidence="5">
    <location>
        <begin position="707"/>
        <end position="733"/>
    </location>
</feature>
<organism evidence="7">
    <name type="scientific">uncultured Planctomycetota bacterium</name>
    <dbReference type="NCBI Taxonomy" id="120965"/>
    <lineage>
        <taxon>Bacteria</taxon>
        <taxon>Pseudomonadati</taxon>
        <taxon>Planctomycetota</taxon>
        <taxon>environmental samples</taxon>
    </lineage>
</organism>
<evidence type="ECO:0000256" key="5">
    <source>
        <dbReference type="PROSITE-ProRule" id="PRU00221"/>
    </source>
</evidence>
<dbReference type="PROSITE" id="PS00108">
    <property type="entry name" value="PROTEIN_KINASE_ST"/>
    <property type="match status" value="1"/>
</dbReference>
<dbReference type="SMART" id="SM00220">
    <property type="entry name" value="S_TKc"/>
    <property type="match status" value="1"/>
</dbReference>
<evidence type="ECO:0000256" key="2">
    <source>
        <dbReference type="ARBA" id="ARBA00022741"/>
    </source>
</evidence>
<keyword evidence="1" id="KW-0808">Transferase</keyword>
<dbReference type="PANTHER" id="PTHR43289:SF6">
    <property type="entry name" value="SERINE_THREONINE-PROTEIN KINASE NEKL-3"/>
    <property type="match status" value="1"/>
</dbReference>
<dbReference type="AlphaFoldDB" id="H5SFR5"/>
<dbReference type="SUPFAM" id="SSF56112">
    <property type="entry name" value="Protein kinase-like (PK-like)"/>
    <property type="match status" value="1"/>
</dbReference>
<dbReference type="EMBL" id="AP011706">
    <property type="protein sequence ID" value="BAL55001.1"/>
    <property type="molecule type" value="Genomic_DNA"/>
</dbReference>
<dbReference type="Pfam" id="PF00069">
    <property type="entry name" value="Pkinase"/>
    <property type="match status" value="1"/>
</dbReference>
<keyword evidence="4" id="KW-0067">ATP-binding</keyword>
<keyword evidence="5" id="KW-0853">WD repeat</keyword>
<evidence type="ECO:0000313" key="7">
    <source>
        <dbReference type="EMBL" id="BAL55001.1"/>
    </source>
</evidence>
<dbReference type="Gene3D" id="1.10.510.10">
    <property type="entry name" value="Transferase(Phosphotransferase) domain 1"/>
    <property type="match status" value="1"/>
</dbReference>
<dbReference type="Gene3D" id="3.30.200.20">
    <property type="entry name" value="Phosphorylase Kinase, domain 1"/>
    <property type="match status" value="1"/>
</dbReference>
<name>H5SFR5_9BACT</name>
<dbReference type="Gene3D" id="2.130.10.10">
    <property type="entry name" value="YVTN repeat-like/Quinoprotein amine dehydrogenase"/>
    <property type="match status" value="3"/>
</dbReference>
<reference evidence="7" key="1">
    <citation type="journal article" date="2005" name="Environ. Microbiol.">
        <title>Genetic and functional properties of uncultivated thermophilic crenarchaeotes from a subsurface gold mine as revealed by analysis of genome fragments.</title>
        <authorList>
            <person name="Nunoura T."/>
            <person name="Hirayama H."/>
            <person name="Takami H."/>
            <person name="Oida H."/>
            <person name="Nishi S."/>
            <person name="Shimamura S."/>
            <person name="Suzuki Y."/>
            <person name="Inagaki F."/>
            <person name="Takai K."/>
            <person name="Nealson K.H."/>
            <person name="Horikoshi K."/>
        </authorList>
    </citation>
    <scope>NUCLEOTIDE SEQUENCE</scope>
</reference>
<proteinExistence type="predicted"/>